<dbReference type="RefSeq" id="WP_274942986.1">
    <property type="nucleotide sequence ID" value="NZ_JANWOI010000001.1"/>
</dbReference>
<reference evidence="9" key="2">
    <citation type="journal article" date="2023" name="Syst. Appl. Microbiol.">
        <title>Govania unica gen. nov., sp. nov., a rare biosphere bacterium that represents a novel family in the class Alphaproteobacteria.</title>
        <authorList>
            <person name="Vandamme P."/>
            <person name="Peeters C."/>
            <person name="Hettiarachchi A."/>
            <person name="Cnockaert M."/>
            <person name="Carlier A."/>
        </authorList>
    </citation>
    <scope>NUCLEOTIDE SEQUENCE</scope>
    <source>
        <strain evidence="9">LMG 31809</strain>
    </source>
</reference>
<evidence type="ECO:0000256" key="5">
    <source>
        <dbReference type="ARBA" id="ARBA00022984"/>
    </source>
</evidence>
<accession>A0A9X3TVF5</accession>
<keyword evidence="3" id="KW-0808">Transferase</keyword>
<dbReference type="GO" id="GO:0004180">
    <property type="term" value="F:carboxypeptidase activity"/>
    <property type="evidence" value="ECO:0007669"/>
    <property type="project" value="UniProtKB-ARBA"/>
</dbReference>
<comment type="pathway">
    <text evidence="1 7">Cell wall biogenesis; peptidoglycan biosynthesis.</text>
</comment>
<organism evidence="9 10">
    <name type="scientific">Govanella unica</name>
    <dbReference type="NCBI Taxonomy" id="2975056"/>
    <lineage>
        <taxon>Bacteria</taxon>
        <taxon>Pseudomonadati</taxon>
        <taxon>Pseudomonadota</taxon>
        <taxon>Alphaproteobacteria</taxon>
        <taxon>Emcibacterales</taxon>
        <taxon>Govanellaceae</taxon>
        <taxon>Govanella</taxon>
    </lineage>
</organism>
<dbReference type="PANTHER" id="PTHR38589">
    <property type="entry name" value="BLR0621 PROTEIN"/>
    <property type="match status" value="1"/>
</dbReference>
<gene>
    <name evidence="9" type="ORF">NYP16_00525</name>
</gene>
<keyword evidence="5 7" id="KW-0573">Peptidoglycan synthesis</keyword>
<dbReference type="AlphaFoldDB" id="A0A9X3TVF5"/>
<dbReference type="PANTHER" id="PTHR38589:SF1">
    <property type="entry name" value="BLR0621 PROTEIN"/>
    <property type="match status" value="1"/>
</dbReference>
<dbReference type="EMBL" id="JANWOI010000001">
    <property type="protein sequence ID" value="MDA5192443.1"/>
    <property type="molecule type" value="Genomic_DNA"/>
</dbReference>
<evidence type="ECO:0000313" key="9">
    <source>
        <dbReference type="EMBL" id="MDA5192443.1"/>
    </source>
</evidence>
<evidence type="ECO:0000256" key="3">
    <source>
        <dbReference type="ARBA" id="ARBA00022679"/>
    </source>
</evidence>
<feature type="domain" description="L,D-TPase catalytic" evidence="8">
    <location>
        <begin position="1"/>
        <end position="171"/>
    </location>
</feature>
<comment type="similarity">
    <text evidence="2">Belongs to the YkuD family.</text>
</comment>
<dbReference type="GO" id="GO:0009252">
    <property type="term" value="P:peptidoglycan biosynthetic process"/>
    <property type="evidence" value="ECO:0007669"/>
    <property type="project" value="UniProtKB-KW"/>
</dbReference>
<dbReference type="GO" id="GO:0008360">
    <property type="term" value="P:regulation of cell shape"/>
    <property type="evidence" value="ECO:0007669"/>
    <property type="project" value="UniProtKB-UniRule"/>
</dbReference>
<dbReference type="InterPro" id="IPR005490">
    <property type="entry name" value="LD_TPept_cat_dom"/>
</dbReference>
<dbReference type="SUPFAM" id="SSF141523">
    <property type="entry name" value="L,D-transpeptidase catalytic domain-like"/>
    <property type="match status" value="1"/>
</dbReference>
<evidence type="ECO:0000256" key="6">
    <source>
        <dbReference type="ARBA" id="ARBA00023316"/>
    </source>
</evidence>
<evidence type="ECO:0000256" key="1">
    <source>
        <dbReference type="ARBA" id="ARBA00004752"/>
    </source>
</evidence>
<evidence type="ECO:0000256" key="7">
    <source>
        <dbReference type="PROSITE-ProRule" id="PRU01373"/>
    </source>
</evidence>
<feature type="active site" description="Proton donor/acceptor" evidence="7">
    <location>
        <position position="135"/>
    </location>
</feature>
<evidence type="ECO:0000256" key="4">
    <source>
        <dbReference type="ARBA" id="ARBA00022960"/>
    </source>
</evidence>
<dbReference type="PROSITE" id="PS52029">
    <property type="entry name" value="LD_TPASE"/>
    <property type="match status" value="1"/>
</dbReference>
<sequence>MDLVVVPDGETPHRGVLFTGDQSYPCAIGKAGVTAAKREGDHMSPVGVYVLRRLHYRPDVFPTAPATGLPVKAIDPQDGWCDAADHPDYNRPVRPPFAMSHEKMWRDDGLYDLVVEIGYNDAPPVSGLGSAIFLHIARPDFAGTEGCVALAREDLLAVLAGLGPDSCIEIHGLPGQARQ</sequence>
<protein>
    <submittedName>
        <fullName evidence="9">L,D-transpeptidase family protein</fullName>
    </submittedName>
</protein>
<name>A0A9X3TVF5_9PROT</name>
<keyword evidence="10" id="KW-1185">Reference proteome</keyword>
<evidence type="ECO:0000313" key="10">
    <source>
        <dbReference type="Proteomes" id="UP001141619"/>
    </source>
</evidence>
<dbReference type="GO" id="GO:0016740">
    <property type="term" value="F:transferase activity"/>
    <property type="evidence" value="ECO:0007669"/>
    <property type="project" value="UniProtKB-KW"/>
</dbReference>
<dbReference type="Pfam" id="PF03734">
    <property type="entry name" value="YkuD"/>
    <property type="match status" value="1"/>
</dbReference>
<keyword evidence="6 7" id="KW-0961">Cell wall biogenesis/degradation</keyword>
<evidence type="ECO:0000259" key="8">
    <source>
        <dbReference type="PROSITE" id="PS52029"/>
    </source>
</evidence>
<reference evidence="9" key="1">
    <citation type="submission" date="2022-08" db="EMBL/GenBank/DDBJ databases">
        <authorList>
            <person name="Vandamme P."/>
            <person name="Hettiarachchi A."/>
            <person name="Peeters C."/>
            <person name="Cnockaert M."/>
            <person name="Carlier A."/>
        </authorList>
    </citation>
    <scope>NUCLEOTIDE SEQUENCE</scope>
    <source>
        <strain evidence="9">LMG 31809</strain>
    </source>
</reference>
<proteinExistence type="inferred from homology"/>
<dbReference type="InterPro" id="IPR038063">
    <property type="entry name" value="Transpep_catalytic_dom"/>
</dbReference>
<comment type="caution">
    <text evidence="9">The sequence shown here is derived from an EMBL/GenBank/DDBJ whole genome shotgun (WGS) entry which is preliminary data.</text>
</comment>
<feature type="active site" description="Nucleophile" evidence="7">
    <location>
        <position position="147"/>
    </location>
</feature>
<evidence type="ECO:0000256" key="2">
    <source>
        <dbReference type="ARBA" id="ARBA00005992"/>
    </source>
</evidence>
<dbReference type="GO" id="GO:0071555">
    <property type="term" value="P:cell wall organization"/>
    <property type="evidence" value="ECO:0007669"/>
    <property type="project" value="UniProtKB-UniRule"/>
</dbReference>
<dbReference type="Proteomes" id="UP001141619">
    <property type="component" value="Unassembled WGS sequence"/>
</dbReference>
<keyword evidence="4 7" id="KW-0133">Cell shape</keyword>